<name>A0A914Q862_9BILA</name>
<protein>
    <submittedName>
        <fullName evidence="2">Uncharacterized protein</fullName>
    </submittedName>
</protein>
<dbReference type="AlphaFoldDB" id="A0A914Q862"/>
<dbReference type="PANTHER" id="PTHR33488:SF2">
    <property type="entry name" value="EARLY ENDOSOME ANTIGEN 1-LIKE"/>
    <property type="match status" value="1"/>
</dbReference>
<organism evidence="1 2">
    <name type="scientific">Panagrolaimus davidi</name>
    <dbReference type="NCBI Taxonomy" id="227884"/>
    <lineage>
        <taxon>Eukaryota</taxon>
        <taxon>Metazoa</taxon>
        <taxon>Ecdysozoa</taxon>
        <taxon>Nematoda</taxon>
        <taxon>Chromadorea</taxon>
        <taxon>Rhabditida</taxon>
        <taxon>Tylenchina</taxon>
        <taxon>Panagrolaimomorpha</taxon>
        <taxon>Panagrolaimoidea</taxon>
        <taxon>Panagrolaimidae</taxon>
        <taxon>Panagrolaimus</taxon>
    </lineage>
</organism>
<proteinExistence type="predicted"/>
<dbReference type="PANTHER" id="PTHR33488">
    <property type="entry name" value="ZGC:162509"/>
    <property type="match status" value="1"/>
</dbReference>
<keyword evidence="1" id="KW-1185">Reference proteome</keyword>
<sequence>MNMSFCDDLNMDSKGIVTMVQNFEYLISTDSFVEDKTNFLKKASCGPIILEYIAILTNCVPDPSLLSEAMPTKEDFENLKTPSSFRSSISQIVKEAAQAYKTGNSEMYRIEQSLIDVPDEFINVLKILTQAHENDDYKRSLNRILKKIDNCVTRCKDCASNAYDSFYKVSETLTELHHATMISASFCEKQKTEAMKQKKILEDDHIAHKELESSLKEEFEKAEKNANDARKKYWKQVSGWDVFLKLLGLGGIDCAKDVAKMFISAEAEALSFGTDLAKYGFEKVTEELEKKKKAQVFKKQMNLAKLLEKIAISLNSNTSYTTAAEYVTLLNAYKNVTFGTCEGIGLLQNANECREFLEQNGETLAAEENKTKIED</sequence>
<accession>A0A914Q862</accession>
<dbReference type="WBParaSite" id="PDA_v2.g2765.t1">
    <property type="protein sequence ID" value="PDA_v2.g2765.t1"/>
    <property type="gene ID" value="PDA_v2.g2765"/>
</dbReference>
<evidence type="ECO:0000313" key="2">
    <source>
        <dbReference type="WBParaSite" id="PDA_v2.g2765.t1"/>
    </source>
</evidence>
<reference evidence="2" key="1">
    <citation type="submission" date="2022-11" db="UniProtKB">
        <authorList>
            <consortium name="WormBaseParasite"/>
        </authorList>
    </citation>
    <scope>IDENTIFICATION</scope>
</reference>
<dbReference type="Proteomes" id="UP000887578">
    <property type="component" value="Unplaced"/>
</dbReference>
<evidence type="ECO:0000313" key="1">
    <source>
        <dbReference type="Proteomes" id="UP000887578"/>
    </source>
</evidence>